<evidence type="ECO:0000256" key="3">
    <source>
        <dbReference type="ARBA" id="ARBA00022676"/>
    </source>
</evidence>
<keyword evidence="8 9" id="KW-0961">Cell wall biogenesis/degradation</keyword>
<evidence type="ECO:0000313" key="11">
    <source>
        <dbReference type="EMBL" id="SEL36186.1"/>
    </source>
</evidence>
<evidence type="ECO:0000256" key="7">
    <source>
        <dbReference type="ARBA" id="ARBA00022984"/>
    </source>
</evidence>
<feature type="domain" description="L,D-TPase catalytic" evidence="10">
    <location>
        <begin position="83"/>
        <end position="221"/>
    </location>
</feature>
<dbReference type="PROSITE" id="PS51257">
    <property type="entry name" value="PROKAR_LIPOPROTEIN"/>
    <property type="match status" value="1"/>
</dbReference>
<dbReference type="GO" id="GO:0008360">
    <property type="term" value="P:regulation of cell shape"/>
    <property type="evidence" value="ECO:0007669"/>
    <property type="project" value="UniProtKB-UniRule"/>
</dbReference>
<dbReference type="InterPro" id="IPR005490">
    <property type="entry name" value="LD_TPept_cat_dom"/>
</dbReference>
<dbReference type="Pfam" id="PF03734">
    <property type="entry name" value="YkuD"/>
    <property type="match status" value="1"/>
</dbReference>
<protein>
    <submittedName>
        <fullName evidence="11">Lipoprotein-anchoring transpeptidase ErfK/SrfK</fullName>
    </submittedName>
</protein>
<reference evidence="12" key="1">
    <citation type="submission" date="2016-10" db="EMBL/GenBank/DDBJ databases">
        <authorList>
            <person name="Varghese N."/>
            <person name="Submissions S."/>
        </authorList>
    </citation>
    <scope>NUCLEOTIDE SEQUENCE [LARGE SCALE GENOMIC DNA]</scope>
    <source>
        <strain evidence="12">LMG 26383,CCUG 61248,R- 45681</strain>
    </source>
</reference>
<dbReference type="OrthoDB" id="9795305at2"/>
<keyword evidence="5" id="KW-0378">Hydrolase</keyword>
<organism evidence="11 12">
    <name type="scientific">Bosea lupini</name>
    <dbReference type="NCBI Taxonomy" id="1036779"/>
    <lineage>
        <taxon>Bacteria</taxon>
        <taxon>Pseudomonadati</taxon>
        <taxon>Pseudomonadota</taxon>
        <taxon>Alphaproteobacteria</taxon>
        <taxon>Hyphomicrobiales</taxon>
        <taxon>Boseaceae</taxon>
        <taxon>Bosea</taxon>
    </lineage>
</organism>
<evidence type="ECO:0000256" key="5">
    <source>
        <dbReference type="ARBA" id="ARBA00022801"/>
    </source>
</evidence>
<keyword evidence="11" id="KW-0449">Lipoprotein</keyword>
<keyword evidence="6 9" id="KW-0133">Cell shape</keyword>
<comment type="pathway">
    <text evidence="1 9">Cell wall biogenesis; peptidoglycan biosynthesis.</text>
</comment>
<evidence type="ECO:0000256" key="9">
    <source>
        <dbReference type="PROSITE-ProRule" id="PRU01373"/>
    </source>
</evidence>
<dbReference type="UniPathway" id="UPA00219"/>
<gene>
    <name evidence="11" type="ORF">SAMN04515666_103518</name>
</gene>
<evidence type="ECO:0000256" key="6">
    <source>
        <dbReference type="ARBA" id="ARBA00022960"/>
    </source>
</evidence>
<sequence length="229" mass="25016">MPIDRRRLLLGSPFLLSGCVTRPAPELSGQSPAGRLDTFDADYASIYAAVDGEPFPVPAIDLSEIEPEFLRREVGYRTAERPGTVVVDPGERYAYLVGEGGRAIRYGIGVGKEEGFNFRGAATIARKAQWPRWTPTQDMIRREPQRYGRYAGGLAGGAGNPLGPRALYLHRDGRDTLYRLHGTVEPWTIGGMVSSGCIRLLNQDIMDLYRRVPVGSRVVVLGSSGNPAV</sequence>
<feature type="active site" description="Proton donor/acceptor" evidence="9">
    <location>
        <position position="181"/>
    </location>
</feature>
<dbReference type="AlphaFoldDB" id="A0A1H7PKQ9"/>
<feature type="active site" description="Nucleophile" evidence="9">
    <location>
        <position position="197"/>
    </location>
</feature>
<dbReference type="PANTHER" id="PTHR30582">
    <property type="entry name" value="L,D-TRANSPEPTIDASE"/>
    <property type="match status" value="1"/>
</dbReference>
<dbReference type="GO" id="GO:0018104">
    <property type="term" value="P:peptidoglycan-protein cross-linking"/>
    <property type="evidence" value="ECO:0007669"/>
    <property type="project" value="TreeGrafter"/>
</dbReference>
<dbReference type="InterPro" id="IPR038063">
    <property type="entry name" value="Transpep_catalytic_dom"/>
</dbReference>
<name>A0A1H7PKQ9_9HYPH</name>
<dbReference type="GO" id="GO:0016757">
    <property type="term" value="F:glycosyltransferase activity"/>
    <property type="evidence" value="ECO:0007669"/>
    <property type="project" value="UniProtKB-KW"/>
</dbReference>
<keyword evidence="7 9" id="KW-0573">Peptidoglycan synthesis</keyword>
<accession>A0A1H7PKQ9</accession>
<dbReference type="STRING" id="1036779.SAMN04515666_103518"/>
<dbReference type="FunFam" id="2.40.440.10:FF:000002">
    <property type="entry name" value="L,D-transpeptidase ErfK/SrfK"/>
    <property type="match status" value="1"/>
</dbReference>
<evidence type="ECO:0000256" key="1">
    <source>
        <dbReference type="ARBA" id="ARBA00004752"/>
    </source>
</evidence>
<keyword evidence="4" id="KW-0808">Transferase</keyword>
<evidence type="ECO:0000313" key="12">
    <source>
        <dbReference type="Proteomes" id="UP000199664"/>
    </source>
</evidence>
<dbReference type="PROSITE" id="PS52029">
    <property type="entry name" value="LD_TPASE"/>
    <property type="match status" value="1"/>
</dbReference>
<dbReference type="PANTHER" id="PTHR30582:SF24">
    <property type="entry name" value="L,D-TRANSPEPTIDASE ERFK_SRFK-RELATED"/>
    <property type="match status" value="1"/>
</dbReference>
<dbReference type="InterPro" id="IPR050979">
    <property type="entry name" value="LD-transpeptidase"/>
</dbReference>
<dbReference type="SUPFAM" id="SSF141523">
    <property type="entry name" value="L,D-transpeptidase catalytic domain-like"/>
    <property type="match status" value="1"/>
</dbReference>
<comment type="similarity">
    <text evidence="2">Belongs to the YkuD family.</text>
</comment>
<keyword evidence="3" id="KW-0328">Glycosyltransferase</keyword>
<dbReference type="CDD" id="cd16913">
    <property type="entry name" value="YkuD_like"/>
    <property type="match status" value="1"/>
</dbReference>
<dbReference type="GO" id="GO:0071972">
    <property type="term" value="F:peptidoglycan L,D-transpeptidase activity"/>
    <property type="evidence" value="ECO:0007669"/>
    <property type="project" value="TreeGrafter"/>
</dbReference>
<dbReference type="EMBL" id="FOAN01000003">
    <property type="protein sequence ID" value="SEL36186.1"/>
    <property type="molecule type" value="Genomic_DNA"/>
</dbReference>
<evidence type="ECO:0000259" key="10">
    <source>
        <dbReference type="PROSITE" id="PS52029"/>
    </source>
</evidence>
<evidence type="ECO:0000256" key="8">
    <source>
        <dbReference type="ARBA" id="ARBA00023316"/>
    </source>
</evidence>
<dbReference type="GO" id="GO:0071555">
    <property type="term" value="P:cell wall organization"/>
    <property type="evidence" value="ECO:0007669"/>
    <property type="project" value="UniProtKB-UniRule"/>
</dbReference>
<dbReference type="GO" id="GO:0005576">
    <property type="term" value="C:extracellular region"/>
    <property type="evidence" value="ECO:0007669"/>
    <property type="project" value="TreeGrafter"/>
</dbReference>
<evidence type="ECO:0000256" key="4">
    <source>
        <dbReference type="ARBA" id="ARBA00022679"/>
    </source>
</evidence>
<evidence type="ECO:0000256" key="2">
    <source>
        <dbReference type="ARBA" id="ARBA00005992"/>
    </source>
</evidence>
<dbReference type="Gene3D" id="2.40.440.10">
    <property type="entry name" value="L,D-transpeptidase catalytic domain-like"/>
    <property type="match status" value="1"/>
</dbReference>
<dbReference type="Proteomes" id="UP000199664">
    <property type="component" value="Unassembled WGS sequence"/>
</dbReference>
<proteinExistence type="inferred from homology"/>
<keyword evidence="12" id="KW-1185">Reference proteome</keyword>